<keyword evidence="3" id="KW-1185">Reference proteome</keyword>
<comment type="caution">
    <text evidence="2">The sequence shown here is derived from an EMBL/GenBank/DDBJ whole genome shotgun (WGS) entry which is preliminary data.</text>
</comment>
<evidence type="ECO:0000256" key="1">
    <source>
        <dbReference type="SAM" id="MobiDB-lite"/>
    </source>
</evidence>
<feature type="region of interest" description="Disordered" evidence="1">
    <location>
        <begin position="23"/>
        <end position="56"/>
    </location>
</feature>
<evidence type="ECO:0008006" key="4">
    <source>
        <dbReference type="Google" id="ProtNLM"/>
    </source>
</evidence>
<organism evidence="2 3">
    <name type="scientific">Arenivirga flava</name>
    <dbReference type="NCBI Taxonomy" id="1930060"/>
    <lineage>
        <taxon>Bacteria</taxon>
        <taxon>Bacillati</taxon>
        <taxon>Actinomycetota</taxon>
        <taxon>Actinomycetes</taxon>
        <taxon>Micrococcales</taxon>
        <taxon>Microbacteriaceae</taxon>
        <taxon>Arenivirga</taxon>
    </lineage>
</organism>
<name>A0AA37XAB2_9MICO</name>
<dbReference type="Proteomes" id="UP001157160">
    <property type="component" value="Unassembled WGS sequence"/>
</dbReference>
<dbReference type="EMBL" id="BSUL01000001">
    <property type="protein sequence ID" value="GMA27346.1"/>
    <property type="molecule type" value="Genomic_DNA"/>
</dbReference>
<evidence type="ECO:0000313" key="3">
    <source>
        <dbReference type="Proteomes" id="UP001157160"/>
    </source>
</evidence>
<sequence length="300" mass="30340">MAVDLIEHMFEHDEVNAAAQHLPAGPAPEVPAPARSSLRAVPRAPRDAAERDGAVRELQSRISAMQRTRIDDRAALPTAAAIAPALPGGALRAGSVYSLPEPGAAGTLSLGLAMLAEASRAGLWCGAVGLPDLAPEAAAALGIDLRRLVLVPRPGEQWLRVTAAVADALDLVLVHPGGAAASSSAAADAALGRLAARLRERGASLVALGAWPGSEAVLRVAGARWSGLGTGHGLLQRRELRVETASRGGRMQRATIVLPGAGATASTATLDDLGADVAAAAREPAALPTAGVEHRTAAVS</sequence>
<gene>
    <name evidence="2" type="ORF">GCM10025874_05990</name>
</gene>
<protein>
    <recommendedName>
        <fullName evidence="4">Protein ImuA</fullName>
    </recommendedName>
</protein>
<accession>A0AA37XAB2</accession>
<feature type="compositionally biased region" description="Basic and acidic residues" evidence="1">
    <location>
        <begin position="44"/>
        <end position="56"/>
    </location>
</feature>
<dbReference type="AlphaFoldDB" id="A0AA37XAB2"/>
<reference evidence="2 3" key="1">
    <citation type="journal article" date="2014" name="Int. J. Syst. Evol. Microbiol.">
        <title>Complete genome sequence of Corynebacterium casei LMG S-19264T (=DSM 44701T), isolated from a smear-ripened cheese.</title>
        <authorList>
            <consortium name="US DOE Joint Genome Institute (JGI-PGF)"/>
            <person name="Walter F."/>
            <person name="Albersmeier A."/>
            <person name="Kalinowski J."/>
            <person name="Ruckert C."/>
        </authorList>
    </citation>
    <scope>NUCLEOTIDE SEQUENCE [LARGE SCALE GENOMIC DNA]</scope>
    <source>
        <strain evidence="2 3">NBRC 112289</strain>
    </source>
</reference>
<proteinExistence type="predicted"/>
<evidence type="ECO:0000313" key="2">
    <source>
        <dbReference type="EMBL" id="GMA27346.1"/>
    </source>
</evidence>